<evidence type="ECO:0000313" key="3">
    <source>
        <dbReference type="Proteomes" id="UP001523263"/>
    </source>
</evidence>
<reference evidence="2 3" key="1">
    <citation type="submission" date="2022-06" db="EMBL/GenBank/DDBJ databases">
        <title>Whole genome sequence of Streptomyces griseoincarnatus RB7AG.</title>
        <authorList>
            <person name="Ray L."/>
            <person name="Behera S."/>
            <person name="Panda A.N."/>
        </authorList>
    </citation>
    <scope>NUCLEOTIDE SEQUENCE [LARGE SCALE GENOMIC DNA]</scope>
    <source>
        <strain evidence="2 3">RB7AG</strain>
    </source>
</reference>
<dbReference type="PROSITE" id="PS51186">
    <property type="entry name" value="GNAT"/>
    <property type="match status" value="1"/>
</dbReference>
<dbReference type="PANTHER" id="PTHR43441:SF2">
    <property type="entry name" value="FAMILY ACETYLTRANSFERASE, PUTATIVE (AFU_ORTHOLOGUE AFUA_7G00850)-RELATED"/>
    <property type="match status" value="1"/>
</dbReference>
<dbReference type="InterPro" id="IPR051908">
    <property type="entry name" value="Ribosomal_N-acetyltransferase"/>
</dbReference>
<dbReference type="CDD" id="cd04301">
    <property type="entry name" value="NAT_SF"/>
    <property type="match status" value="1"/>
</dbReference>
<dbReference type="SUPFAM" id="SSF55729">
    <property type="entry name" value="Acyl-CoA N-acyltransferases (Nat)"/>
    <property type="match status" value="1"/>
</dbReference>
<dbReference type="Gene3D" id="3.40.630.30">
    <property type="match status" value="1"/>
</dbReference>
<keyword evidence="3" id="KW-1185">Reference proteome</keyword>
<dbReference type="PANTHER" id="PTHR43441">
    <property type="entry name" value="RIBOSOMAL-PROTEIN-SERINE ACETYLTRANSFERASE"/>
    <property type="match status" value="1"/>
</dbReference>
<dbReference type="InterPro" id="IPR016181">
    <property type="entry name" value="Acyl_CoA_acyltransferase"/>
</dbReference>
<name>A0ABT0VZX9_STRGI</name>
<accession>A0ABT0VZX9</accession>
<protein>
    <submittedName>
        <fullName evidence="2">GNAT family N-acetyltransferase</fullName>
    </submittedName>
</protein>
<dbReference type="Pfam" id="PF13302">
    <property type="entry name" value="Acetyltransf_3"/>
    <property type="match status" value="1"/>
</dbReference>
<sequence>MLKGTRVGLRARHEDDIPVLRAELYNDVVNAARAEGRPWRPVTANDPQLAFDNQPENLASFSVVELKGDTLIGTANLWGIDTHNRNAHIGVGLLPAARGKGYGTDVVAALCYYGFAVRGLQRLQIETLADNESMIRAAERNGFVREGVLRKSAWVLGEFMDEVVLGLLAGEWEGGCRGVGTPLLPNAGAFRRSVVFTPS</sequence>
<comment type="caution">
    <text evidence="2">The sequence shown here is derived from an EMBL/GenBank/DDBJ whole genome shotgun (WGS) entry which is preliminary data.</text>
</comment>
<dbReference type="Proteomes" id="UP001523263">
    <property type="component" value="Unassembled WGS sequence"/>
</dbReference>
<organism evidence="2 3">
    <name type="scientific">Streptomyces griseoincarnatus</name>
    <dbReference type="NCBI Taxonomy" id="29305"/>
    <lineage>
        <taxon>Bacteria</taxon>
        <taxon>Bacillati</taxon>
        <taxon>Actinomycetota</taxon>
        <taxon>Actinomycetes</taxon>
        <taxon>Kitasatosporales</taxon>
        <taxon>Streptomycetaceae</taxon>
        <taxon>Streptomyces</taxon>
        <taxon>Streptomyces griseoincarnatus group</taxon>
    </lineage>
</organism>
<dbReference type="InterPro" id="IPR000182">
    <property type="entry name" value="GNAT_dom"/>
</dbReference>
<evidence type="ECO:0000259" key="1">
    <source>
        <dbReference type="PROSITE" id="PS51186"/>
    </source>
</evidence>
<dbReference type="EMBL" id="JAMQBH010000018">
    <property type="protein sequence ID" value="MCM2516900.1"/>
    <property type="molecule type" value="Genomic_DNA"/>
</dbReference>
<feature type="domain" description="N-acetyltransferase" evidence="1">
    <location>
        <begin position="18"/>
        <end position="170"/>
    </location>
</feature>
<gene>
    <name evidence="2" type="ORF">NC658_27205</name>
</gene>
<dbReference type="RefSeq" id="WP_251099706.1">
    <property type="nucleotide sequence ID" value="NZ_JAMQBH010000018.1"/>
</dbReference>
<evidence type="ECO:0000313" key="2">
    <source>
        <dbReference type="EMBL" id="MCM2516900.1"/>
    </source>
</evidence>
<proteinExistence type="predicted"/>